<evidence type="ECO:0000256" key="2">
    <source>
        <dbReference type="SAM" id="MobiDB-lite"/>
    </source>
</evidence>
<reference evidence="5" key="1">
    <citation type="submission" date="2022-12" db="EMBL/GenBank/DDBJ databases">
        <authorList>
            <person name="Petersen C."/>
        </authorList>
    </citation>
    <scope>NUCLEOTIDE SEQUENCE</scope>
    <source>
        <strain evidence="5">IBT 35673</strain>
    </source>
</reference>
<evidence type="ECO:0008006" key="7">
    <source>
        <dbReference type="Google" id="ProtNLM"/>
    </source>
</evidence>
<dbReference type="Gene3D" id="1.25.40.10">
    <property type="entry name" value="Tetratricopeptide repeat domain"/>
    <property type="match status" value="1"/>
</dbReference>
<dbReference type="SUPFAM" id="SSF48452">
    <property type="entry name" value="TPR-like"/>
    <property type="match status" value="1"/>
</dbReference>
<dbReference type="InterPro" id="IPR011990">
    <property type="entry name" value="TPR-like_helical_dom_sf"/>
</dbReference>
<gene>
    <name evidence="5" type="ORF">N7452_007900</name>
</gene>
<name>A0A9W9QGF2_PENBR</name>
<evidence type="ECO:0000259" key="4">
    <source>
        <dbReference type="Pfam" id="PF24883"/>
    </source>
</evidence>
<evidence type="ECO:0000313" key="5">
    <source>
        <dbReference type="EMBL" id="KAJ5335497.1"/>
    </source>
</evidence>
<feature type="compositionally biased region" description="Low complexity" evidence="2">
    <location>
        <begin position="47"/>
        <end position="63"/>
    </location>
</feature>
<dbReference type="EMBL" id="JAPZBQ010000004">
    <property type="protein sequence ID" value="KAJ5335497.1"/>
    <property type="molecule type" value="Genomic_DNA"/>
</dbReference>
<dbReference type="Pfam" id="PF17109">
    <property type="entry name" value="Goodbye"/>
    <property type="match status" value="1"/>
</dbReference>
<dbReference type="PANTHER" id="PTHR10039">
    <property type="entry name" value="AMELOGENIN"/>
    <property type="match status" value="1"/>
</dbReference>
<keyword evidence="1" id="KW-0677">Repeat</keyword>
<protein>
    <recommendedName>
        <fullName evidence="7">Fungal STAND N-terminal Goodbye domain-containing protein</fullName>
    </recommendedName>
</protein>
<evidence type="ECO:0000259" key="3">
    <source>
        <dbReference type="Pfam" id="PF17109"/>
    </source>
</evidence>
<dbReference type="Pfam" id="PF24883">
    <property type="entry name" value="NPHP3_N"/>
    <property type="match status" value="1"/>
</dbReference>
<evidence type="ECO:0000313" key="6">
    <source>
        <dbReference type="Proteomes" id="UP001147695"/>
    </source>
</evidence>
<evidence type="ECO:0000256" key="1">
    <source>
        <dbReference type="ARBA" id="ARBA00022737"/>
    </source>
</evidence>
<reference evidence="5" key="2">
    <citation type="journal article" date="2023" name="IMA Fungus">
        <title>Comparative genomic study of the Penicillium genus elucidates a diverse pangenome and 15 lateral gene transfer events.</title>
        <authorList>
            <person name="Petersen C."/>
            <person name="Sorensen T."/>
            <person name="Nielsen M.R."/>
            <person name="Sondergaard T.E."/>
            <person name="Sorensen J.L."/>
            <person name="Fitzpatrick D.A."/>
            <person name="Frisvad J.C."/>
            <person name="Nielsen K.L."/>
        </authorList>
    </citation>
    <scope>NUCLEOTIDE SEQUENCE</scope>
    <source>
        <strain evidence="5">IBT 35673</strain>
    </source>
</reference>
<dbReference type="InterPro" id="IPR056884">
    <property type="entry name" value="NPHP3-like_N"/>
</dbReference>
<accession>A0A9W9QGF2</accession>
<feature type="region of interest" description="Disordered" evidence="2">
    <location>
        <begin position="1"/>
        <end position="98"/>
    </location>
</feature>
<dbReference type="InterPro" id="IPR031350">
    <property type="entry name" value="Goodbye_dom"/>
</dbReference>
<feature type="domain" description="Nephrocystin 3-like N-terminal" evidence="4">
    <location>
        <begin position="383"/>
        <end position="547"/>
    </location>
</feature>
<feature type="compositionally biased region" description="Polar residues" evidence="2">
    <location>
        <begin position="21"/>
        <end position="37"/>
    </location>
</feature>
<organism evidence="5 6">
    <name type="scientific">Penicillium brevicompactum</name>
    <dbReference type="NCBI Taxonomy" id="5074"/>
    <lineage>
        <taxon>Eukaryota</taxon>
        <taxon>Fungi</taxon>
        <taxon>Dikarya</taxon>
        <taxon>Ascomycota</taxon>
        <taxon>Pezizomycotina</taxon>
        <taxon>Eurotiomycetes</taxon>
        <taxon>Eurotiomycetidae</taxon>
        <taxon>Eurotiales</taxon>
        <taxon>Aspergillaceae</taxon>
        <taxon>Penicillium</taxon>
    </lineage>
</organism>
<dbReference type="Proteomes" id="UP001147695">
    <property type="component" value="Unassembled WGS sequence"/>
</dbReference>
<comment type="caution">
    <text evidence="5">The sequence shown here is derived from an EMBL/GenBank/DDBJ whole genome shotgun (WGS) entry which is preliminary data.</text>
</comment>
<dbReference type="PANTHER" id="PTHR10039:SF17">
    <property type="entry name" value="FUNGAL STAND N-TERMINAL GOODBYE DOMAIN-CONTAINING PROTEIN-RELATED"/>
    <property type="match status" value="1"/>
</dbReference>
<proteinExistence type="predicted"/>
<feature type="domain" description="Fungal STAND N-terminal Goodbye" evidence="3">
    <location>
        <begin position="125"/>
        <end position="226"/>
    </location>
</feature>
<sequence>MHWPRRKKSKVPEPQAGQALPNRTANVKSPQTDNESTPPSPVPANDSQSTPSQSTPSQSTPSQAAKPDLPEAGRESTAPTNAPVLESPLGSPPPLGFDASENDEITAIWAEVQARVALLARRENKEINNGLDIDDVIANLDASQEKEEESPAAQAVKVAFGRTMGLIKTVGGIVADGASSVFAPAGQCYNVISFLINACDGYQGAFDGLAELLERCSDHLSRLDYYVKGGMDKRLSRLAAQQLLLFVQICDEALKLRYSATEKIKTGLKIAFLAENSIQGLLGEMEKLSEKERGLVVAQTFALTSATATTSAEGAASSKQVYDHLVQNGEQSKARDENVNKKRALVDVLAFDQDSEQWNSSKKAPVESWQTTYNEIRKDVVSGTGKWLFSHPAFQTWISDYSSSPILAVEGTDVTGKSYLTSSIVKYLRTDMITDCPNLRHLVSFFFLDEEKAGYGFDDAAKSLIWQLANKDEPYMKSAARIGQKVGALDPEDVIPRLLLENTEVEQMDAVMYLVIDGVGENLDVSLLKFLLQLAQTKNKRIRVFLTGTPRGFEQMKKNGVNCPSIPISLHNQSDVEKFIQARMDKMDGLADTDRLGIPEQREHICNGLLQAASGDYHKIDLALHHINTLDYMEDINRVIQGTRDGRAQQLHNEIEMLNRERSPRQIQEMNDIIRWITFAADSVSAKLVSSLLYSINGEVPLKPLADQIRTKYLLFDLNAKDQVEFRSPKALEVIPHRSELAKSNGKAGQEIHPGEIDIVLHFLDNVCPPQLYQKLGLREYLHTKSTQRQEQIQQEDESMGHLKMALDCIRSFFFGFDEIVRPLQIYARTRLTWHLSKVDLAMVDRDQKSQVGESLVRLFTTNESIDPFMLPEGVSFNWLPRGTLPNMHRWEAQFWLVSPERADEVVRWLRDTAVVSRVSDKSSRSWIESIASGNATEAIFKPCAMRLVGRCFREPMSADDITDIYDYTSNTTEKEAWTDESLFIGRFEQWAYEVLQLTQKDTLWQTQMGILYARKKITIEAIQRSELALEMDPNNWRASVCRASLAPPKEAIEILRAVISHREKEMDWMHDPVHMQHLADLNFELAEEYWRDEQFDLAVPIYTASLKHSPHHVDRFMKVFLNYLNEDRSAEIVSLVVEISKIESGKYLGELVMNPKDKRHLSSLNEFISISAVYTKDFSVLETLYEPAIRKGERIGDLEMLGHMRYLYGRSLSFDPNRREDKIIELWENSLSNYLKYSDTDFYYFHLRDLISGLAPLYLQRALAAKANLDLNTVANYLSKLSEMLPEGVTPSEVHAPPQLWLARYHHLDGDDAKACQTVRNFLQVIIELLSDEDESNDEIAFARARYAFTALGDEKNALTSLAMEMREERSKWLADDGPNASLYCSGNCDKCWGHPIEMWLCKDCVHERLEDECMSDLKDGKLGKKHVSSKSRLHQGSRLGWRLVGLFTEGDGTMGRSINQFGRLETGDPKHIHSFECLIQFD</sequence>